<evidence type="ECO:0000313" key="1">
    <source>
        <dbReference type="EMBL" id="QQG66298.1"/>
    </source>
</evidence>
<dbReference type="RefSeq" id="WP_199262331.1">
    <property type="nucleotide sequence ID" value="NZ_CP054140.1"/>
</dbReference>
<gene>
    <name evidence="1" type="ORF">HP555_10705</name>
</gene>
<organism evidence="1 2">
    <name type="scientific">Desulfobulbus oligotrophicus</name>
    <dbReference type="NCBI Taxonomy" id="1909699"/>
    <lineage>
        <taxon>Bacteria</taxon>
        <taxon>Pseudomonadati</taxon>
        <taxon>Thermodesulfobacteriota</taxon>
        <taxon>Desulfobulbia</taxon>
        <taxon>Desulfobulbales</taxon>
        <taxon>Desulfobulbaceae</taxon>
        <taxon>Desulfobulbus</taxon>
    </lineage>
</organism>
<evidence type="ECO:0000313" key="2">
    <source>
        <dbReference type="Proteomes" id="UP000596092"/>
    </source>
</evidence>
<protein>
    <submittedName>
        <fullName evidence="1">Uncharacterized protein</fullName>
    </submittedName>
</protein>
<dbReference type="KEGG" id="dog:HP555_10705"/>
<keyword evidence="2" id="KW-1185">Reference proteome</keyword>
<dbReference type="AlphaFoldDB" id="A0A7T5VE97"/>
<sequence>MELFNFSAEEAGLINRSLKFISEQEIRLDDITDRTLVIKTESFAEACADVSRYFPEIGLENVNARAVFNTSKNGYHKILINKETISDLSYIHTIIIEVVHLSNLNQFVSNHGNVYRLDIEQAIQCFFNELLLWSKFQAMKIATRVHALITWHTVNGEEPPADGRYQFIWVSSSLNNLYTSIQAVGQATTSVALREKFRRFLEELALYFGRLAFYQREPLPLELDEQFPALQIDEIVGLNNCLSFYAALQRATNYSAWDNEKDALRRAMVAMQQHSAQRLSAS</sequence>
<reference evidence="1 2" key="1">
    <citation type="submission" date="2020-05" db="EMBL/GenBank/DDBJ databases">
        <title>Complete genome of Desulfobulbus oligotrophicus.</title>
        <authorList>
            <person name="Podar M."/>
        </authorList>
    </citation>
    <scope>NUCLEOTIDE SEQUENCE [LARGE SCALE GENOMIC DNA]</scope>
    <source>
        <strain evidence="1 2">Prop6</strain>
    </source>
</reference>
<dbReference type="Proteomes" id="UP000596092">
    <property type="component" value="Chromosome"/>
</dbReference>
<name>A0A7T5VE97_9BACT</name>
<accession>A0A7T5VE97</accession>
<proteinExistence type="predicted"/>
<dbReference type="EMBL" id="CP054140">
    <property type="protein sequence ID" value="QQG66298.1"/>
    <property type="molecule type" value="Genomic_DNA"/>
</dbReference>